<name>A0A511QS99_9VIBR</name>
<evidence type="ECO:0000256" key="6">
    <source>
        <dbReference type="SAM" id="Phobius"/>
    </source>
</evidence>
<sequence length="200" mass="22229">MNKHSFLEDCAAIFTGTLLVAVGIYFLKSSSMIVGGTAGLGLLFTQFIDLSFGTMYFLVNIPFYFLAWFRLGKRFTINSVICVSLVSVMADNLHHVMRFELLTPAFAAIAGGTFIGLGLLVLFRHRASLGGSNVLCLVIQDKMGISVGKTQLLFDTSILICSLYFIPLTLIAWSILAAVFINLILWMNHKPTRYTVHYER</sequence>
<dbReference type="RefSeq" id="WP_119009875.1">
    <property type="nucleotide sequence ID" value="NZ_BJXK01000009.1"/>
</dbReference>
<reference evidence="7 8" key="1">
    <citation type="submission" date="2019-07" db="EMBL/GenBank/DDBJ databases">
        <title>Whole genome shotgun sequence of Vibrio superstes NBRC 103154.</title>
        <authorList>
            <person name="Hosoyama A."/>
            <person name="Uohara A."/>
            <person name="Ohji S."/>
            <person name="Ichikawa N."/>
        </authorList>
    </citation>
    <scope>NUCLEOTIDE SEQUENCE [LARGE SCALE GENOMIC DNA]</scope>
    <source>
        <strain evidence="7 8">NBRC 103154</strain>
    </source>
</reference>
<dbReference type="InterPro" id="IPR003740">
    <property type="entry name" value="YitT"/>
</dbReference>
<comment type="subcellular location">
    <subcellularLocation>
        <location evidence="1">Cell membrane</location>
        <topology evidence="1">Multi-pass membrane protein</topology>
    </subcellularLocation>
</comment>
<feature type="transmembrane region" description="Helical" evidence="6">
    <location>
        <begin position="6"/>
        <end position="27"/>
    </location>
</feature>
<dbReference type="Proteomes" id="UP000321113">
    <property type="component" value="Unassembled WGS sequence"/>
</dbReference>
<keyword evidence="8" id="KW-1185">Reference proteome</keyword>
<keyword evidence="2" id="KW-1003">Cell membrane</keyword>
<dbReference type="InterPro" id="IPR051461">
    <property type="entry name" value="UPF0750_membrane"/>
</dbReference>
<evidence type="ECO:0000256" key="4">
    <source>
        <dbReference type="ARBA" id="ARBA00022989"/>
    </source>
</evidence>
<keyword evidence="4 6" id="KW-1133">Transmembrane helix</keyword>
<gene>
    <name evidence="7" type="ORF">VSU01S_24740</name>
</gene>
<dbReference type="EMBL" id="BJXK01000009">
    <property type="protein sequence ID" value="GEM80229.1"/>
    <property type="molecule type" value="Genomic_DNA"/>
</dbReference>
<protein>
    <submittedName>
        <fullName evidence="7">Membrane protein</fullName>
    </submittedName>
</protein>
<proteinExistence type="predicted"/>
<dbReference type="OrthoDB" id="3296441at2"/>
<evidence type="ECO:0000313" key="7">
    <source>
        <dbReference type="EMBL" id="GEM80229.1"/>
    </source>
</evidence>
<keyword evidence="3 6" id="KW-0812">Transmembrane</keyword>
<evidence type="ECO:0000256" key="5">
    <source>
        <dbReference type="ARBA" id="ARBA00023136"/>
    </source>
</evidence>
<dbReference type="PANTHER" id="PTHR33545:SF5">
    <property type="entry name" value="UPF0750 MEMBRANE PROTEIN YITT"/>
    <property type="match status" value="1"/>
</dbReference>
<dbReference type="AlphaFoldDB" id="A0A511QS99"/>
<feature type="transmembrane region" description="Helical" evidence="6">
    <location>
        <begin position="157"/>
        <end position="185"/>
    </location>
</feature>
<dbReference type="GO" id="GO:0005886">
    <property type="term" value="C:plasma membrane"/>
    <property type="evidence" value="ECO:0007669"/>
    <property type="project" value="UniProtKB-SubCell"/>
</dbReference>
<evidence type="ECO:0000256" key="3">
    <source>
        <dbReference type="ARBA" id="ARBA00022692"/>
    </source>
</evidence>
<keyword evidence="5 6" id="KW-0472">Membrane</keyword>
<evidence type="ECO:0000256" key="2">
    <source>
        <dbReference type="ARBA" id="ARBA00022475"/>
    </source>
</evidence>
<comment type="caution">
    <text evidence="7">The sequence shown here is derived from an EMBL/GenBank/DDBJ whole genome shotgun (WGS) entry which is preliminary data.</text>
</comment>
<evidence type="ECO:0000256" key="1">
    <source>
        <dbReference type="ARBA" id="ARBA00004651"/>
    </source>
</evidence>
<dbReference type="Pfam" id="PF02588">
    <property type="entry name" value="YitT_membrane"/>
    <property type="match status" value="1"/>
</dbReference>
<organism evidence="7 8">
    <name type="scientific">Vibrio superstes NBRC 103154</name>
    <dbReference type="NCBI Taxonomy" id="1219062"/>
    <lineage>
        <taxon>Bacteria</taxon>
        <taxon>Pseudomonadati</taxon>
        <taxon>Pseudomonadota</taxon>
        <taxon>Gammaproteobacteria</taxon>
        <taxon>Vibrionales</taxon>
        <taxon>Vibrionaceae</taxon>
        <taxon>Vibrio</taxon>
    </lineage>
</organism>
<feature type="transmembrane region" description="Helical" evidence="6">
    <location>
        <begin position="105"/>
        <end position="123"/>
    </location>
</feature>
<feature type="transmembrane region" description="Helical" evidence="6">
    <location>
        <begin position="47"/>
        <end position="69"/>
    </location>
</feature>
<dbReference type="PANTHER" id="PTHR33545">
    <property type="entry name" value="UPF0750 MEMBRANE PROTEIN YITT-RELATED"/>
    <property type="match status" value="1"/>
</dbReference>
<accession>A0A511QS99</accession>
<evidence type="ECO:0000313" key="8">
    <source>
        <dbReference type="Proteomes" id="UP000321113"/>
    </source>
</evidence>